<gene>
    <name evidence="1" type="ORF">K432DRAFT_411468</name>
</gene>
<dbReference type="EMBL" id="KV746441">
    <property type="protein sequence ID" value="OCK72805.1"/>
    <property type="molecule type" value="Genomic_DNA"/>
</dbReference>
<keyword evidence="2" id="KW-1185">Reference proteome</keyword>
<organism evidence="1 2">
    <name type="scientific">Lepidopterella palustris CBS 459.81</name>
    <dbReference type="NCBI Taxonomy" id="1314670"/>
    <lineage>
        <taxon>Eukaryota</taxon>
        <taxon>Fungi</taxon>
        <taxon>Dikarya</taxon>
        <taxon>Ascomycota</taxon>
        <taxon>Pezizomycotina</taxon>
        <taxon>Dothideomycetes</taxon>
        <taxon>Pleosporomycetidae</taxon>
        <taxon>Mytilinidiales</taxon>
        <taxon>Argynnaceae</taxon>
        <taxon>Lepidopterella</taxon>
    </lineage>
</organism>
<evidence type="ECO:0000313" key="1">
    <source>
        <dbReference type="EMBL" id="OCK72805.1"/>
    </source>
</evidence>
<proteinExistence type="predicted"/>
<reference evidence="1 2" key="1">
    <citation type="journal article" date="2016" name="Nat. Commun.">
        <title>Ectomycorrhizal ecology is imprinted in the genome of the dominant symbiotic fungus Cenococcum geophilum.</title>
        <authorList>
            <consortium name="DOE Joint Genome Institute"/>
            <person name="Peter M."/>
            <person name="Kohler A."/>
            <person name="Ohm R.A."/>
            <person name="Kuo A."/>
            <person name="Krutzmann J."/>
            <person name="Morin E."/>
            <person name="Arend M."/>
            <person name="Barry K.W."/>
            <person name="Binder M."/>
            <person name="Choi C."/>
            <person name="Clum A."/>
            <person name="Copeland A."/>
            <person name="Grisel N."/>
            <person name="Haridas S."/>
            <person name="Kipfer T."/>
            <person name="LaButti K."/>
            <person name="Lindquist E."/>
            <person name="Lipzen A."/>
            <person name="Maire R."/>
            <person name="Meier B."/>
            <person name="Mihaltcheva S."/>
            <person name="Molinier V."/>
            <person name="Murat C."/>
            <person name="Poggeler S."/>
            <person name="Quandt C.A."/>
            <person name="Sperisen C."/>
            <person name="Tritt A."/>
            <person name="Tisserant E."/>
            <person name="Crous P.W."/>
            <person name="Henrissat B."/>
            <person name="Nehls U."/>
            <person name="Egli S."/>
            <person name="Spatafora J.W."/>
            <person name="Grigoriev I.V."/>
            <person name="Martin F.M."/>
        </authorList>
    </citation>
    <scope>NUCLEOTIDE SEQUENCE [LARGE SCALE GENOMIC DNA]</scope>
    <source>
        <strain evidence="1 2">CBS 459.81</strain>
    </source>
</reference>
<evidence type="ECO:0000313" key="2">
    <source>
        <dbReference type="Proteomes" id="UP000250266"/>
    </source>
</evidence>
<dbReference type="Proteomes" id="UP000250266">
    <property type="component" value="Unassembled WGS sequence"/>
</dbReference>
<dbReference type="OrthoDB" id="3558968at2759"/>
<accession>A0A8E2DW45</accession>
<dbReference type="AlphaFoldDB" id="A0A8E2DW45"/>
<sequence length="56" mass="6490">MPPLTPPSSSKYREHNTIKRCRFFNVYNTKENTTFLGEIARLPEINIPPLTANKKD</sequence>
<name>A0A8E2DW45_9PEZI</name>
<protein>
    <submittedName>
        <fullName evidence="1">Uncharacterized protein</fullName>
    </submittedName>
</protein>